<keyword evidence="1" id="KW-1133">Transmembrane helix</keyword>
<keyword evidence="1" id="KW-0472">Membrane</keyword>
<dbReference type="Pfam" id="PF06772">
    <property type="entry name" value="LtrA"/>
    <property type="match status" value="1"/>
</dbReference>
<proteinExistence type="predicted"/>
<accession>A0ABX0DJ42</accession>
<dbReference type="InterPro" id="IPR010640">
    <property type="entry name" value="Low_temperature_requirement_A"/>
</dbReference>
<dbReference type="Proteomes" id="UP000479226">
    <property type="component" value="Unassembled WGS sequence"/>
</dbReference>
<feature type="transmembrane region" description="Helical" evidence="1">
    <location>
        <begin position="375"/>
        <end position="393"/>
    </location>
</feature>
<sequence>MSDNPLRHAAARMGGRDPNQHNRASTPLELFFDVTFAIAFGVAAGQLAANLAGGHVGAALIGFGFAMFAVIWAWINFSWFASAYDTDDWIFRLVTMLQMTGVLILAMGIEPLFASLEKGDHVDNRVMVLGYVIMRTALLFQWLRAAKQDPQRRRTCRSYAKYLAVAQLGWVVVLLVNTSVGVMFLMAVPLFVLEMATPGIAERQARTPWHDHHIAERYSLLAIIALGECLVGTVDALRAVVATGGWTVDTVAVGLAGTGLAFAMWWLYFILPAGQALHLRRQRAFIFGYAHMLVFASIAATGAGLHVYAYFLQGQTRIGEAGVVASVAVPVVVFMLTLTFLYAYMVSVDALHLWLCGALVALSTAAVLLAAAGVSMVGCLLLVLATPAATIIVDEWLGHRHRAAALTRLEERFGTGA</sequence>
<feature type="transmembrane region" description="Helical" evidence="1">
    <location>
        <begin position="30"/>
        <end position="49"/>
    </location>
</feature>
<feature type="transmembrane region" description="Helical" evidence="1">
    <location>
        <begin position="253"/>
        <end position="274"/>
    </location>
</feature>
<evidence type="ECO:0000313" key="3">
    <source>
        <dbReference type="Proteomes" id="UP000479226"/>
    </source>
</evidence>
<evidence type="ECO:0000256" key="1">
    <source>
        <dbReference type="SAM" id="Phobius"/>
    </source>
</evidence>
<organism evidence="2 3">
    <name type="scientific">Arthrobacter silviterrae</name>
    <dbReference type="NCBI Taxonomy" id="2026658"/>
    <lineage>
        <taxon>Bacteria</taxon>
        <taxon>Bacillati</taxon>
        <taxon>Actinomycetota</taxon>
        <taxon>Actinomycetes</taxon>
        <taxon>Micrococcales</taxon>
        <taxon>Micrococcaceae</taxon>
        <taxon>Arthrobacter</taxon>
    </lineage>
</organism>
<dbReference type="EMBL" id="JAAKZI010000051">
    <property type="protein sequence ID" value="NGN85450.1"/>
    <property type="molecule type" value="Genomic_DNA"/>
</dbReference>
<keyword evidence="3" id="KW-1185">Reference proteome</keyword>
<reference evidence="2 3" key="1">
    <citation type="submission" date="2020-02" db="EMBL/GenBank/DDBJ databases">
        <title>Genome sequence of the type strain DSM 27180 of Arthrobacter silviterrae.</title>
        <authorList>
            <person name="Gao J."/>
            <person name="Sun J."/>
        </authorList>
    </citation>
    <scope>NUCLEOTIDE SEQUENCE [LARGE SCALE GENOMIC DNA]</scope>
    <source>
        <strain evidence="2 3">DSM 27180</strain>
    </source>
</reference>
<feature type="transmembrane region" description="Helical" evidence="1">
    <location>
        <begin position="55"/>
        <end position="77"/>
    </location>
</feature>
<dbReference type="RefSeq" id="WP_165183658.1">
    <property type="nucleotide sequence ID" value="NZ_JAAKZI010000051.1"/>
</dbReference>
<feature type="transmembrane region" description="Helical" evidence="1">
    <location>
        <begin position="128"/>
        <end position="146"/>
    </location>
</feature>
<feature type="transmembrane region" description="Helical" evidence="1">
    <location>
        <begin position="351"/>
        <end position="369"/>
    </location>
</feature>
<dbReference type="PANTHER" id="PTHR36840:SF1">
    <property type="entry name" value="BLL5714 PROTEIN"/>
    <property type="match status" value="1"/>
</dbReference>
<comment type="caution">
    <text evidence="2">The sequence shown here is derived from an EMBL/GenBank/DDBJ whole genome shotgun (WGS) entry which is preliminary data.</text>
</comment>
<feature type="transmembrane region" description="Helical" evidence="1">
    <location>
        <begin position="323"/>
        <end position="344"/>
    </location>
</feature>
<protein>
    <submittedName>
        <fullName evidence="2">Low temperature requirement protein A</fullName>
    </submittedName>
</protein>
<feature type="transmembrane region" description="Helical" evidence="1">
    <location>
        <begin position="89"/>
        <end position="108"/>
    </location>
</feature>
<feature type="transmembrane region" description="Helical" evidence="1">
    <location>
        <begin position="158"/>
        <end position="176"/>
    </location>
</feature>
<feature type="transmembrane region" description="Helical" evidence="1">
    <location>
        <begin position="286"/>
        <end position="311"/>
    </location>
</feature>
<dbReference type="PANTHER" id="PTHR36840">
    <property type="entry name" value="BLL5714 PROTEIN"/>
    <property type="match status" value="1"/>
</dbReference>
<evidence type="ECO:0000313" key="2">
    <source>
        <dbReference type="EMBL" id="NGN85450.1"/>
    </source>
</evidence>
<name>A0ABX0DJ42_9MICC</name>
<gene>
    <name evidence="2" type="ORF">G6N77_18585</name>
</gene>
<keyword evidence="1" id="KW-0812">Transmembrane</keyword>